<comment type="caution">
    <text evidence="1">The sequence shown here is derived from an EMBL/GenBank/DDBJ whole genome shotgun (WGS) entry which is preliminary data.</text>
</comment>
<evidence type="ECO:0008006" key="3">
    <source>
        <dbReference type="Google" id="ProtNLM"/>
    </source>
</evidence>
<dbReference type="AlphaFoldDB" id="A0A1S1Z4G4"/>
<proteinExistence type="predicted"/>
<evidence type="ECO:0000313" key="1">
    <source>
        <dbReference type="EMBL" id="OHX68176.1"/>
    </source>
</evidence>
<protein>
    <recommendedName>
        <fullName evidence="3">Ig-like domain-containing protein</fullName>
    </recommendedName>
</protein>
<dbReference type="Proteomes" id="UP000179797">
    <property type="component" value="Unassembled WGS sequence"/>
</dbReference>
<name>A0A1S1Z4G4_FLAPC</name>
<reference evidence="1 2" key="1">
    <citation type="journal article" date="2012" name="Int. J. Syst. Evol. Microbiol.">
        <title>Flammeovirga pacifica sp. nov., isolated from deep-sea sediment.</title>
        <authorList>
            <person name="Xu H."/>
            <person name="Fu Y."/>
            <person name="Yang N."/>
            <person name="Ding Z."/>
            <person name="Lai Q."/>
            <person name="Zeng R."/>
        </authorList>
    </citation>
    <scope>NUCLEOTIDE SEQUENCE [LARGE SCALE GENOMIC DNA]</scope>
    <source>
        <strain evidence="2">DSM 24597 / LMG 26175 / WPAGA1</strain>
    </source>
</reference>
<dbReference type="EMBL" id="JRYR02000001">
    <property type="protein sequence ID" value="OHX68176.1"/>
    <property type="molecule type" value="Genomic_DNA"/>
</dbReference>
<keyword evidence="2" id="KW-1185">Reference proteome</keyword>
<gene>
    <name evidence="1" type="ORF">NH26_18395</name>
</gene>
<organism evidence="1 2">
    <name type="scientific">Flammeovirga pacifica</name>
    <dbReference type="NCBI Taxonomy" id="915059"/>
    <lineage>
        <taxon>Bacteria</taxon>
        <taxon>Pseudomonadati</taxon>
        <taxon>Bacteroidota</taxon>
        <taxon>Cytophagia</taxon>
        <taxon>Cytophagales</taxon>
        <taxon>Flammeovirgaceae</taxon>
        <taxon>Flammeovirga</taxon>
    </lineage>
</organism>
<sequence length="338" mass="38419">MASGDASFNTARWVRFQQIFNYHLSAGDGVKSIYFKFKDIDGNESKTFMKKIILDTEAPQDIGVSIDVPSNYWTDTKSLKVGVILKAKGAKYYQLGNTSAFHGNKWRIFQDDYVEWDLAPGDDGIRKIYARYRDQAGNLSPIVSTEIIVDRTAPFAGGIKINDESVLMNRQDHQAQLSLQCRQVDSMMIAQDQQFTDAKWEVFSEKKNIYLEDGEGIKRVYVKYKDKAGNETKVYSASITIDTSAPKNIDFKINDGEKTTSDINKKVTLNIEYDDAKLMMISNSSSFRDGKWTQAKSSTSWTLKGEEDGYKHIYIRFKDEAGNVSRPLRATIELKRGF</sequence>
<evidence type="ECO:0000313" key="2">
    <source>
        <dbReference type="Proteomes" id="UP000179797"/>
    </source>
</evidence>
<accession>A0A1S1Z4G4</accession>